<dbReference type="Proteomes" id="UP000305674">
    <property type="component" value="Unassembled WGS sequence"/>
</dbReference>
<organism evidence="2 3">
    <name type="scientific">Ferrimonas sediminicola</name>
    <dbReference type="NCBI Taxonomy" id="2569538"/>
    <lineage>
        <taxon>Bacteria</taxon>
        <taxon>Pseudomonadati</taxon>
        <taxon>Pseudomonadota</taxon>
        <taxon>Gammaproteobacteria</taxon>
        <taxon>Alteromonadales</taxon>
        <taxon>Ferrimonadaceae</taxon>
        <taxon>Ferrimonas</taxon>
    </lineage>
</organism>
<gene>
    <name evidence="2" type="ORF">FCL40_03750</name>
</gene>
<name>A0A4U1BHP2_9GAMM</name>
<keyword evidence="1" id="KW-0732">Signal</keyword>
<sequence>MNIIRIALLSLLLPVAALAQPIKAVFHIDDPSQARFALYMAQDHLKLKPDMQITLVAYAAGVDFLLKGETDRDGDAYAPDVAALMKQGVQFRFCAATLRFRELEESQVLTGVTFVPSGTMEILRLQAEEGFVYIKP</sequence>
<dbReference type="SUPFAM" id="SSF75169">
    <property type="entry name" value="DsrEFH-like"/>
    <property type="match status" value="1"/>
</dbReference>
<feature type="chain" id="PRO_5020330093" evidence="1">
    <location>
        <begin position="20"/>
        <end position="136"/>
    </location>
</feature>
<dbReference type="EMBL" id="SWCI01000002">
    <property type="protein sequence ID" value="TKB50286.1"/>
    <property type="molecule type" value="Genomic_DNA"/>
</dbReference>
<accession>A0A4U1BHP2</accession>
<comment type="caution">
    <text evidence="2">The sequence shown here is derived from an EMBL/GenBank/DDBJ whole genome shotgun (WGS) entry which is preliminary data.</text>
</comment>
<dbReference type="AlphaFoldDB" id="A0A4U1BHP2"/>
<dbReference type="Gene3D" id="3.40.1260.10">
    <property type="entry name" value="DsrEFH-like"/>
    <property type="match status" value="1"/>
</dbReference>
<feature type="signal peptide" evidence="1">
    <location>
        <begin position="1"/>
        <end position="19"/>
    </location>
</feature>
<dbReference type="InterPro" id="IPR003787">
    <property type="entry name" value="Sulphur_relay_DsrE/F-like"/>
</dbReference>
<evidence type="ECO:0000256" key="1">
    <source>
        <dbReference type="SAM" id="SignalP"/>
    </source>
</evidence>
<protein>
    <submittedName>
        <fullName evidence="2">Uncharacterized protein</fullName>
    </submittedName>
</protein>
<proteinExistence type="predicted"/>
<dbReference type="RefSeq" id="WP_136851528.1">
    <property type="nucleotide sequence ID" value="NZ_SWCI01000002.1"/>
</dbReference>
<dbReference type="OrthoDB" id="14053at2"/>
<dbReference type="PANTHER" id="PTHR37691:SF1">
    <property type="entry name" value="BLR3518 PROTEIN"/>
    <property type="match status" value="1"/>
</dbReference>
<reference evidence="2 3" key="1">
    <citation type="submission" date="2019-04" db="EMBL/GenBank/DDBJ databases">
        <authorList>
            <person name="Hwang J.C."/>
        </authorList>
    </citation>
    <scope>NUCLEOTIDE SEQUENCE [LARGE SCALE GENOMIC DNA]</scope>
    <source>
        <strain evidence="2 3">IMCC35001</strain>
    </source>
</reference>
<evidence type="ECO:0000313" key="2">
    <source>
        <dbReference type="EMBL" id="TKB50286.1"/>
    </source>
</evidence>
<dbReference type="PANTHER" id="PTHR37691">
    <property type="entry name" value="BLR3518 PROTEIN"/>
    <property type="match status" value="1"/>
</dbReference>
<keyword evidence="3" id="KW-1185">Reference proteome</keyword>
<dbReference type="InterPro" id="IPR027396">
    <property type="entry name" value="DsrEFH-like"/>
</dbReference>
<evidence type="ECO:0000313" key="3">
    <source>
        <dbReference type="Proteomes" id="UP000305674"/>
    </source>
</evidence>
<dbReference type="Pfam" id="PF02635">
    <property type="entry name" value="DsrE"/>
    <property type="match status" value="1"/>
</dbReference>